<dbReference type="Pfam" id="PF01544">
    <property type="entry name" value="CorA"/>
    <property type="match status" value="1"/>
</dbReference>
<dbReference type="InterPro" id="IPR002523">
    <property type="entry name" value="MgTranspt_CorA/ZnTranspt_ZntB"/>
</dbReference>
<organism evidence="13 14">
    <name type="scientific">Pycnococcus provasolii</name>
    <dbReference type="NCBI Taxonomy" id="41880"/>
    <lineage>
        <taxon>Eukaryota</taxon>
        <taxon>Viridiplantae</taxon>
        <taxon>Chlorophyta</taxon>
        <taxon>Pseudoscourfieldiophyceae</taxon>
        <taxon>Pseudoscourfieldiales</taxon>
        <taxon>Pycnococcaceae</taxon>
        <taxon>Pycnococcus</taxon>
    </lineage>
</organism>
<feature type="region of interest" description="Disordered" evidence="12">
    <location>
        <begin position="77"/>
        <end position="105"/>
    </location>
</feature>
<feature type="transmembrane region" description="Helical" evidence="10">
    <location>
        <begin position="547"/>
        <end position="567"/>
    </location>
</feature>
<dbReference type="Pfam" id="PF22099">
    <property type="entry name" value="MRS2-like"/>
    <property type="match status" value="1"/>
</dbReference>
<dbReference type="SUPFAM" id="SSF144083">
    <property type="entry name" value="Magnesium transport protein CorA, transmembrane region"/>
    <property type="match status" value="1"/>
</dbReference>
<accession>A0A830HEK3</accession>
<evidence type="ECO:0000256" key="5">
    <source>
        <dbReference type="ARBA" id="ARBA00022842"/>
    </source>
</evidence>
<feature type="compositionally biased region" description="Polar residues" evidence="12">
    <location>
        <begin position="77"/>
        <end position="100"/>
    </location>
</feature>
<evidence type="ECO:0000313" key="14">
    <source>
        <dbReference type="Proteomes" id="UP000660262"/>
    </source>
</evidence>
<feature type="compositionally biased region" description="Low complexity" evidence="12">
    <location>
        <begin position="131"/>
        <end position="145"/>
    </location>
</feature>
<dbReference type="AlphaFoldDB" id="A0A830HEK3"/>
<dbReference type="PANTHER" id="PTHR13890">
    <property type="entry name" value="RNA SPLICING PROTEIN MRS2, MITOCHONDRIAL"/>
    <property type="match status" value="1"/>
</dbReference>
<dbReference type="Gene3D" id="2.40.128.330">
    <property type="match status" value="1"/>
</dbReference>
<comment type="subcellular location">
    <subcellularLocation>
        <location evidence="1 10">Membrane</location>
        <topology evidence="1 10">Multi-pass membrane protein</topology>
    </subcellularLocation>
</comment>
<name>A0A830HEK3_9CHLO</name>
<dbReference type="PANTHER" id="PTHR13890:SF0">
    <property type="entry name" value="MAGNESIUM TRANSPORTER MRS2 HOMOLOG, MITOCHONDRIAL"/>
    <property type="match status" value="1"/>
</dbReference>
<comment type="caution">
    <text evidence="13">The sequence shown here is derived from an EMBL/GenBank/DDBJ whole genome shotgun (WGS) entry which is preliminary data.</text>
</comment>
<dbReference type="InterPro" id="IPR039204">
    <property type="entry name" value="MRS2-like"/>
</dbReference>
<keyword evidence="6" id="KW-0809">Transit peptide</keyword>
<keyword evidence="8 10" id="KW-0406">Ion transport</keyword>
<evidence type="ECO:0000256" key="1">
    <source>
        <dbReference type="ARBA" id="ARBA00004141"/>
    </source>
</evidence>
<feature type="transmembrane region" description="Helical" evidence="10">
    <location>
        <begin position="514"/>
        <end position="535"/>
    </location>
</feature>
<evidence type="ECO:0000256" key="9">
    <source>
        <dbReference type="ARBA" id="ARBA00023136"/>
    </source>
</evidence>
<keyword evidence="14" id="KW-1185">Reference proteome</keyword>
<dbReference type="EMBL" id="BNJQ01000007">
    <property type="protein sequence ID" value="GHP04230.1"/>
    <property type="molecule type" value="Genomic_DNA"/>
</dbReference>
<gene>
    <name evidence="13" type="ORF">PPROV_000298400</name>
</gene>
<dbReference type="GO" id="GO:0016020">
    <property type="term" value="C:membrane"/>
    <property type="evidence" value="ECO:0007669"/>
    <property type="project" value="UniProtKB-SubCell"/>
</dbReference>
<dbReference type="CDD" id="cd12823">
    <property type="entry name" value="Mrs2_Mfm1p-like"/>
    <property type="match status" value="1"/>
</dbReference>
<reference evidence="13" key="1">
    <citation type="submission" date="2020-10" db="EMBL/GenBank/DDBJ databases">
        <title>Unveiling of a novel bifunctional photoreceptor, Dualchrome1, isolated from a cosmopolitan green alga.</title>
        <authorList>
            <person name="Suzuki S."/>
            <person name="Kawachi M."/>
        </authorList>
    </citation>
    <scope>NUCLEOTIDE SEQUENCE</scope>
    <source>
        <strain evidence="13">NIES 2893</strain>
    </source>
</reference>
<proteinExistence type="inferred from homology"/>
<keyword evidence="3 10" id="KW-0813">Transport</keyword>
<evidence type="ECO:0000256" key="8">
    <source>
        <dbReference type="ARBA" id="ARBA00023065"/>
    </source>
</evidence>
<dbReference type="OrthoDB" id="10251508at2759"/>
<dbReference type="GO" id="GO:0015095">
    <property type="term" value="F:magnesium ion transmembrane transporter activity"/>
    <property type="evidence" value="ECO:0007669"/>
    <property type="project" value="TreeGrafter"/>
</dbReference>
<dbReference type="Gene3D" id="1.20.58.340">
    <property type="entry name" value="Magnesium transport protein CorA, transmembrane region"/>
    <property type="match status" value="1"/>
</dbReference>
<evidence type="ECO:0000256" key="12">
    <source>
        <dbReference type="SAM" id="MobiDB-lite"/>
    </source>
</evidence>
<feature type="coiled-coil region" evidence="11">
    <location>
        <begin position="357"/>
        <end position="391"/>
    </location>
</feature>
<comment type="similarity">
    <text evidence="2 10">Belongs to the CorA metal ion transporter (MIT) (TC 1.A.35.5) family.</text>
</comment>
<evidence type="ECO:0000256" key="3">
    <source>
        <dbReference type="ARBA" id="ARBA00022448"/>
    </source>
</evidence>
<sequence>MAPSPHVRSKGKLLQRHVPPHVRAREVFVLSRPPPPVRSHSHSHSAHSSPLLQPLILYHVARVAGARNLTTACRTSWAQNTAPPNSTSSNQTAAESSEPQSQEKTRFLKKHLDAIRNTIGESLDSADYDSKNNNDNNSPSTSSSSSDHDHHHHADHVVLLDDEDDFLSPSVHHDDEVGNTRMFRYENQATYSGKAVYNCIRLEPDGSTRPTTMRRRDLMRMTNIAPRDLRRIDPTLTLTRTSPCLTAREDVLLVNLGGVRLVVSEDHALLFEPTTGPSVRFLESITQRLAQLRRLERLPAYARGDLTVPVPFELEVVEAALIMGTARLDNKLLRVAERTDVLVRKITGPSGIANPITAEMLEELRRVKIQLVQLESRAEAIKAAILEVLDEDEDARELLVSKTVEDRKRKEAAAAAMIEALRNTPVDAPAGVVLSPNLEITVTAEEGEEETEQERLDRMEGETEMCEELLEYYLQRFETVHSESERLLDSMRDLEESISVSLASRRLAVNQLELRLSIATFAVAIGALVTGAFGMNLRSTLEMSVSWFYGTCCLIVLGCFLINRLLLSWTQKMKILS</sequence>
<evidence type="ECO:0000256" key="10">
    <source>
        <dbReference type="RuleBase" id="RU366041"/>
    </source>
</evidence>
<evidence type="ECO:0000256" key="11">
    <source>
        <dbReference type="SAM" id="Coils"/>
    </source>
</evidence>
<keyword evidence="11" id="KW-0175">Coiled coil</keyword>
<dbReference type="Proteomes" id="UP000660262">
    <property type="component" value="Unassembled WGS sequence"/>
</dbReference>
<evidence type="ECO:0000256" key="2">
    <source>
        <dbReference type="ARBA" id="ARBA00007535"/>
    </source>
</evidence>
<feature type="compositionally biased region" description="Basic residues" evidence="12">
    <location>
        <begin position="7"/>
        <end position="20"/>
    </location>
</feature>
<keyword evidence="7 10" id="KW-1133">Transmembrane helix</keyword>
<feature type="region of interest" description="Disordered" evidence="12">
    <location>
        <begin position="1"/>
        <end position="20"/>
    </location>
</feature>
<feature type="region of interest" description="Disordered" evidence="12">
    <location>
        <begin position="123"/>
        <end position="152"/>
    </location>
</feature>
<protein>
    <recommendedName>
        <fullName evidence="10">Magnesium transporter</fullName>
    </recommendedName>
</protein>
<evidence type="ECO:0000256" key="4">
    <source>
        <dbReference type="ARBA" id="ARBA00022692"/>
    </source>
</evidence>
<comment type="function">
    <text evidence="10">Magnesium transporter that may mediate the influx of magnesium.</text>
</comment>
<evidence type="ECO:0000256" key="7">
    <source>
        <dbReference type="ARBA" id="ARBA00022989"/>
    </source>
</evidence>
<evidence type="ECO:0000256" key="6">
    <source>
        <dbReference type="ARBA" id="ARBA00022946"/>
    </source>
</evidence>
<keyword evidence="5 10" id="KW-0460">Magnesium</keyword>
<keyword evidence="9 10" id="KW-0472">Membrane</keyword>
<dbReference type="InterPro" id="IPR045863">
    <property type="entry name" value="CorA_TM1_TM2"/>
</dbReference>
<evidence type="ECO:0000313" key="13">
    <source>
        <dbReference type="EMBL" id="GHP04230.1"/>
    </source>
</evidence>
<keyword evidence="4 10" id="KW-0812">Transmembrane</keyword>